<dbReference type="PROSITE" id="PS01096">
    <property type="entry name" value="PPIC_PPIASE_1"/>
    <property type="match status" value="1"/>
</dbReference>
<evidence type="ECO:0000256" key="2">
    <source>
        <dbReference type="ARBA" id="ARBA00022475"/>
    </source>
</evidence>
<dbReference type="SUPFAM" id="SSF54534">
    <property type="entry name" value="FKBP-like"/>
    <property type="match status" value="1"/>
</dbReference>
<dbReference type="EMBL" id="VDMB01000003">
    <property type="protein sequence ID" value="TYT75535.1"/>
    <property type="molecule type" value="Genomic_DNA"/>
</dbReference>
<keyword evidence="6 12" id="KW-0472">Membrane</keyword>
<dbReference type="GO" id="GO:0003755">
    <property type="term" value="F:peptidyl-prolyl cis-trans isomerase activity"/>
    <property type="evidence" value="ECO:0007669"/>
    <property type="project" value="UniProtKB-KW"/>
</dbReference>
<evidence type="ECO:0000256" key="7">
    <source>
        <dbReference type="ARBA" id="ARBA00023186"/>
    </source>
</evidence>
<evidence type="ECO:0000256" key="1">
    <source>
        <dbReference type="ARBA" id="ARBA00004382"/>
    </source>
</evidence>
<keyword evidence="5 12" id="KW-1133">Transmembrane helix</keyword>
<evidence type="ECO:0000256" key="8">
    <source>
        <dbReference type="ARBA" id="ARBA00038408"/>
    </source>
</evidence>
<evidence type="ECO:0000256" key="9">
    <source>
        <dbReference type="ARBA" id="ARBA00040743"/>
    </source>
</evidence>
<dbReference type="Proteomes" id="UP000321899">
    <property type="component" value="Unassembled WGS sequence"/>
</dbReference>
<keyword evidence="3" id="KW-0997">Cell inner membrane</keyword>
<keyword evidence="7" id="KW-0143">Chaperone</keyword>
<dbReference type="Pfam" id="PF13624">
    <property type="entry name" value="SurA_N_3"/>
    <property type="match status" value="1"/>
</dbReference>
<keyword evidence="2" id="KW-1003">Cell membrane</keyword>
<evidence type="ECO:0000256" key="12">
    <source>
        <dbReference type="SAM" id="Phobius"/>
    </source>
</evidence>
<evidence type="ECO:0000256" key="11">
    <source>
        <dbReference type="PROSITE-ProRule" id="PRU00278"/>
    </source>
</evidence>
<feature type="transmembrane region" description="Helical" evidence="12">
    <location>
        <begin position="12"/>
        <end position="30"/>
    </location>
</feature>
<protein>
    <recommendedName>
        <fullName evidence="9">Periplasmic chaperone PpiD</fullName>
    </recommendedName>
    <alternativeName>
        <fullName evidence="10">Periplasmic folding chaperone</fullName>
    </alternativeName>
</protein>
<dbReference type="InterPro" id="IPR000297">
    <property type="entry name" value="PPIase_PpiC"/>
</dbReference>
<dbReference type="Pfam" id="PF00639">
    <property type="entry name" value="Rotamase"/>
    <property type="match status" value="1"/>
</dbReference>
<proteinExistence type="inferred from homology"/>
<dbReference type="GO" id="GO:0005886">
    <property type="term" value="C:plasma membrane"/>
    <property type="evidence" value="ECO:0007669"/>
    <property type="project" value="UniProtKB-SubCell"/>
</dbReference>
<dbReference type="AlphaFoldDB" id="A0A5Q4VD63"/>
<keyword evidence="15" id="KW-1185">Reference proteome</keyword>
<reference evidence="14 15" key="1">
    <citation type="submission" date="2019-06" db="EMBL/GenBank/DDBJ databases">
        <title>Desulfobotulus mexicanus sp. nov., a novel sulfate-reducing bacterium isolated from the sediment of an alkaline crater lake in Mexico.</title>
        <authorList>
            <person name="Hirschler-Rea A."/>
        </authorList>
    </citation>
    <scope>NUCLEOTIDE SEQUENCE [LARGE SCALE GENOMIC DNA]</scope>
    <source>
        <strain evidence="14 15">PAR22N</strain>
    </source>
</reference>
<evidence type="ECO:0000256" key="4">
    <source>
        <dbReference type="ARBA" id="ARBA00022692"/>
    </source>
</evidence>
<evidence type="ECO:0000256" key="3">
    <source>
        <dbReference type="ARBA" id="ARBA00022519"/>
    </source>
</evidence>
<comment type="caution">
    <text evidence="14">The sequence shown here is derived from an EMBL/GenBank/DDBJ whole genome shotgun (WGS) entry which is preliminary data.</text>
</comment>
<dbReference type="Gene3D" id="1.10.4030.10">
    <property type="entry name" value="Porin chaperone SurA, peptide-binding domain"/>
    <property type="match status" value="1"/>
</dbReference>
<evidence type="ECO:0000313" key="14">
    <source>
        <dbReference type="EMBL" id="TYT75535.1"/>
    </source>
</evidence>
<dbReference type="InterPro" id="IPR046357">
    <property type="entry name" value="PPIase_dom_sf"/>
</dbReference>
<dbReference type="PROSITE" id="PS50198">
    <property type="entry name" value="PPIC_PPIASE_2"/>
    <property type="match status" value="1"/>
</dbReference>
<name>A0A5Q4VD63_9BACT</name>
<accession>A0A5Q4VD63</accession>
<evidence type="ECO:0000259" key="13">
    <source>
        <dbReference type="PROSITE" id="PS50198"/>
    </source>
</evidence>
<dbReference type="Gene3D" id="3.10.50.40">
    <property type="match status" value="1"/>
</dbReference>
<keyword evidence="11" id="KW-0697">Rotamase</keyword>
<gene>
    <name evidence="14" type="ORF">FIM25_03585</name>
</gene>
<feature type="domain" description="PpiC" evidence="13">
    <location>
        <begin position="263"/>
        <end position="364"/>
    </location>
</feature>
<dbReference type="PANTHER" id="PTHR47529">
    <property type="entry name" value="PEPTIDYL-PROLYL CIS-TRANS ISOMERASE D"/>
    <property type="match status" value="1"/>
</dbReference>
<sequence>MLARIRAKASSWMVKFILGIIVLVFVFLGVESYHMGQHNKAATVNGKVIAVDDYRAEYQALVDQIRRQFGGTVSHEILELFQVREQALQRLIERELLLQEADSYKLQVTDDEVAHAIASIPVFQKDGRFDSGVYQNLLQANGMSVAYFEQRQRQDLLLAKLQDLIFGGVTVSELEALDFYNSENRKVAIEAALFRPSDFTPEPISEEDLLARYESHKEAYRTEPMVKAVYLRFDPENFIDQVRVSEEDVRHAYEMRLANYREPERVAARHILIKADNAEDFDAVAAAEKEILVLREKILAGAGFSDVAREFSQCPSAQDGGNLGVFPKEAMVAPFSKAAFALNEGELSEPVQTRFGWHLILVDEKLPEGVKPLELVAEGIRWELQQEKASHAAFDAADQAYDATLAGADLGEVSSLWNLPLNETAFFGRRGPSSGVSDGRAFAEASFSLMEHEVSELLEINEALYLISVKDRMESRIPPLEEVRERVLADMMKEAADALAHKRAMDVLTALKNGEDTGEVLISTGLFGRQGAIPQLGSLPALSRAVFSLGKEENLPGEPVVLEEGYGVFRIVERVLPDEAAFMADRENIKKELRDRKENRMYTQWMASLKNRAKIIIEPAFQREG</sequence>
<evidence type="ECO:0000313" key="15">
    <source>
        <dbReference type="Proteomes" id="UP000321899"/>
    </source>
</evidence>
<evidence type="ECO:0000256" key="10">
    <source>
        <dbReference type="ARBA" id="ARBA00042775"/>
    </source>
</evidence>
<dbReference type="SUPFAM" id="SSF109998">
    <property type="entry name" value="Triger factor/SurA peptide-binding domain-like"/>
    <property type="match status" value="1"/>
</dbReference>
<evidence type="ECO:0000256" key="5">
    <source>
        <dbReference type="ARBA" id="ARBA00022989"/>
    </source>
</evidence>
<evidence type="ECO:0000256" key="6">
    <source>
        <dbReference type="ARBA" id="ARBA00023136"/>
    </source>
</evidence>
<dbReference type="InterPro" id="IPR023058">
    <property type="entry name" value="PPIase_PpiC_CS"/>
</dbReference>
<keyword evidence="11" id="KW-0413">Isomerase</keyword>
<dbReference type="InterPro" id="IPR052029">
    <property type="entry name" value="PpiD_chaperone"/>
</dbReference>
<dbReference type="OrthoDB" id="9812372at2"/>
<organism evidence="14 15">
    <name type="scientific">Desulfobotulus mexicanus</name>
    <dbReference type="NCBI Taxonomy" id="2586642"/>
    <lineage>
        <taxon>Bacteria</taxon>
        <taxon>Pseudomonadati</taxon>
        <taxon>Thermodesulfobacteriota</taxon>
        <taxon>Desulfobacteria</taxon>
        <taxon>Desulfobacterales</taxon>
        <taxon>Desulfobacteraceae</taxon>
        <taxon>Desulfobotulus</taxon>
    </lineage>
</organism>
<dbReference type="PANTHER" id="PTHR47529:SF1">
    <property type="entry name" value="PERIPLASMIC CHAPERONE PPID"/>
    <property type="match status" value="1"/>
</dbReference>
<comment type="similarity">
    <text evidence="8">Belongs to the PpiD chaperone family.</text>
</comment>
<comment type="subcellular location">
    <subcellularLocation>
        <location evidence="1">Cell inner membrane</location>
        <topology evidence="1">Single-pass type II membrane protein</topology>
        <orientation evidence="1">Periplasmic side</orientation>
    </subcellularLocation>
</comment>
<keyword evidence="4 12" id="KW-0812">Transmembrane</keyword>
<dbReference type="InterPro" id="IPR027304">
    <property type="entry name" value="Trigger_fact/SurA_dom_sf"/>
</dbReference>
<dbReference type="RefSeq" id="WP_139446403.1">
    <property type="nucleotide sequence ID" value="NZ_VDMB01000003.1"/>
</dbReference>